<evidence type="ECO:0000256" key="2">
    <source>
        <dbReference type="ARBA" id="ARBA00023270"/>
    </source>
</evidence>
<reference evidence="3 4" key="1">
    <citation type="submission" date="2018-12" db="EMBL/GenBank/DDBJ databases">
        <authorList>
            <person name="Yu L."/>
        </authorList>
    </citation>
    <scope>NUCLEOTIDE SEQUENCE [LARGE SCALE GENOMIC DNA]</scope>
    <source>
        <strain evidence="3 4">S5H2222</strain>
    </source>
</reference>
<dbReference type="SUPFAM" id="SSF51569">
    <property type="entry name" value="Aldolase"/>
    <property type="match status" value="1"/>
</dbReference>
<keyword evidence="2" id="KW-0704">Schiff base</keyword>
<keyword evidence="1" id="KW-0456">Lyase</keyword>
<dbReference type="InterPro" id="IPR002220">
    <property type="entry name" value="DapA-like"/>
</dbReference>
<evidence type="ECO:0000313" key="4">
    <source>
        <dbReference type="Proteomes" id="UP000276349"/>
    </source>
</evidence>
<sequence length="250" mass="28389">MKKKQYLGNLIPHINNRIPVLVGVGNTVLKESIDLAKYAESIGAQGIMAVNPYYWKLSNEQMIEYFSEIANAVSIDTYLYNIPQLTKQEIPLEVITALVESHRNIRGIKETVADFGRIRKVVNVIQERYSGFAVFTAFDEHLVNGYMIGAAGSINGTANFLPEVSVNLLKALQTSDFNTVQKLHRQLSSLMEIYDINTSLFSTFKEGVYYRWFNEQSTGVRKPFSIYEKETRKKVGKIIDSIIEQGVFNE</sequence>
<protein>
    <submittedName>
        <fullName evidence="3">Dihydrodipicolinate synthase family protein</fullName>
    </submittedName>
</protein>
<evidence type="ECO:0000313" key="3">
    <source>
        <dbReference type="EMBL" id="RTQ96118.1"/>
    </source>
</evidence>
<dbReference type="InterPro" id="IPR013785">
    <property type="entry name" value="Aldolase_TIM"/>
</dbReference>
<gene>
    <name evidence="3" type="ORF">EKG35_01755</name>
</gene>
<dbReference type="PROSITE" id="PS00666">
    <property type="entry name" value="DHDPS_2"/>
    <property type="match status" value="1"/>
</dbReference>
<dbReference type="EMBL" id="RXNR01000003">
    <property type="protein sequence ID" value="RTQ96118.1"/>
    <property type="molecule type" value="Genomic_DNA"/>
</dbReference>
<accession>A0A431UX03</accession>
<keyword evidence="4" id="KW-1185">Reference proteome</keyword>
<dbReference type="SMART" id="SM01130">
    <property type="entry name" value="DHDPS"/>
    <property type="match status" value="1"/>
</dbReference>
<dbReference type="GO" id="GO:0019262">
    <property type="term" value="P:N-acetylneuraminate catabolic process"/>
    <property type="evidence" value="ECO:0007669"/>
    <property type="project" value="TreeGrafter"/>
</dbReference>
<dbReference type="Gene3D" id="3.20.20.70">
    <property type="entry name" value="Aldolase class I"/>
    <property type="match status" value="1"/>
</dbReference>
<dbReference type="InterPro" id="IPR020625">
    <property type="entry name" value="Schiff_base-form_aldolases_AS"/>
</dbReference>
<dbReference type="PANTHER" id="PTHR42849">
    <property type="entry name" value="N-ACETYLNEURAMINATE LYASE"/>
    <property type="match status" value="1"/>
</dbReference>
<evidence type="ECO:0000256" key="1">
    <source>
        <dbReference type="ARBA" id="ARBA00023239"/>
    </source>
</evidence>
<dbReference type="CDD" id="cd00408">
    <property type="entry name" value="DHDPS-like"/>
    <property type="match status" value="1"/>
</dbReference>
<name>A0A431UX03_9BACI</name>
<dbReference type="PRINTS" id="PR00146">
    <property type="entry name" value="DHPICSNTHASE"/>
</dbReference>
<dbReference type="AlphaFoldDB" id="A0A431UX03"/>
<organism evidence="3 4">
    <name type="scientific">Lysinibacillus telephonicus</name>
    <dbReference type="NCBI Taxonomy" id="1714840"/>
    <lineage>
        <taxon>Bacteria</taxon>
        <taxon>Bacillati</taxon>
        <taxon>Bacillota</taxon>
        <taxon>Bacilli</taxon>
        <taxon>Bacillales</taxon>
        <taxon>Bacillaceae</taxon>
        <taxon>Lysinibacillus</taxon>
    </lineage>
</organism>
<proteinExistence type="predicted"/>
<dbReference type="GO" id="GO:0008747">
    <property type="term" value="F:N-acetylneuraminate lyase activity"/>
    <property type="evidence" value="ECO:0007669"/>
    <property type="project" value="TreeGrafter"/>
</dbReference>
<dbReference type="Proteomes" id="UP000276349">
    <property type="component" value="Unassembled WGS sequence"/>
</dbReference>
<dbReference type="GO" id="GO:0005829">
    <property type="term" value="C:cytosol"/>
    <property type="evidence" value="ECO:0007669"/>
    <property type="project" value="TreeGrafter"/>
</dbReference>
<dbReference type="Pfam" id="PF00701">
    <property type="entry name" value="DHDPS"/>
    <property type="match status" value="1"/>
</dbReference>
<comment type="caution">
    <text evidence="3">The sequence shown here is derived from an EMBL/GenBank/DDBJ whole genome shotgun (WGS) entry which is preliminary data.</text>
</comment>
<dbReference type="PANTHER" id="PTHR42849:SF1">
    <property type="entry name" value="N-ACETYLNEURAMINATE LYASE"/>
    <property type="match status" value="1"/>
</dbReference>
<dbReference type="OrthoDB" id="9771791at2"/>